<evidence type="ECO:0000313" key="2">
    <source>
        <dbReference type="Proteomes" id="UP000244896"/>
    </source>
</evidence>
<reference evidence="1 2" key="1">
    <citation type="journal article" date="2018" name="Syst. Appl. Microbiol.">
        <title>Ereboglobus luteus gen. nov. sp. nov. from cockroach guts, and new insights into the oxygen relationship of the genera Opitutus and Didymococcus (Verrucomicrobia: Opitutaceae).</title>
        <authorList>
            <person name="Tegtmeier D."/>
            <person name="Belitz A."/>
            <person name="Radek R."/>
            <person name="Heimerl T."/>
            <person name="Brune A."/>
        </authorList>
    </citation>
    <scope>NUCLEOTIDE SEQUENCE [LARGE SCALE GENOMIC DNA]</scope>
    <source>
        <strain evidence="1 2">Ho45</strain>
    </source>
</reference>
<sequence>MTAVLKDSHFERVVDYIKPDSKKRLTLGSVIEQPDSAGYAVYRNDAGQIVLDPVAVIPASELWLFQNKKALEAVRVGLRQSAGGKTVSRGSFAKKYGGVK</sequence>
<dbReference type="EMBL" id="CP023004">
    <property type="protein sequence ID" value="AWI10265.1"/>
    <property type="molecule type" value="Genomic_DNA"/>
</dbReference>
<proteinExistence type="predicted"/>
<accession>A0A2U8E684</accession>
<evidence type="ECO:0000313" key="1">
    <source>
        <dbReference type="EMBL" id="AWI10265.1"/>
    </source>
</evidence>
<dbReference type="KEGG" id="elut:CKA38_14290"/>
<dbReference type="Proteomes" id="UP000244896">
    <property type="component" value="Chromosome"/>
</dbReference>
<gene>
    <name evidence="1" type="ORF">CKA38_14290</name>
</gene>
<name>A0A2U8E684_9BACT</name>
<dbReference type="OrthoDB" id="3692448at2"/>
<dbReference type="RefSeq" id="WP_108826169.1">
    <property type="nucleotide sequence ID" value="NZ_CP023004.1"/>
</dbReference>
<dbReference type="AlphaFoldDB" id="A0A2U8E684"/>
<organism evidence="1 2">
    <name type="scientific">Ereboglobus luteus</name>
    <dbReference type="NCBI Taxonomy" id="1796921"/>
    <lineage>
        <taxon>Bacteria</taxon>
        <taxon>Pseudomonadati</taxon>
        <taxon>Verrucomicrobiota</taxon>
        <taxon>Opitutia</taxon>
        <taxon>Opitutales</taxon>
        <taxon>Opitutaceae</taxon>
        <taxon>Ereboglobus</taxon>
    </lineage>
</organism>
<protein>
    <submittedName>
        <fullName evidence="1">Uncharacterized protein</fullName>
    </submittedName>
</protein>
<keyword evidence="2" id="KW-1185">Reference proteome</keyword>